<evidence type="ECO:0000313" key="3">
    <source>
        <dbReference type="EMBL" id="KRY76306.1"/>
    </source>
</evidence>
<evidence type="ECO:0000313" key="1">
    <source>
        <dbReference type="EMBL" id="KRY64469.1"/>
    </source>
</evidence>
<protein>
    <submittedName>
        <fullName evidence="3">Uncharacterized protein</fullName>
    </submittedName>
</protein>
<dbReference type="Proteomes" id="UP000054826">
    <property type="component" value="Unassembled WGS sequence"/>
</dbReference>
<evidence type="ECO:0000313" key="6">
    <source>
        <dbReference type="Proteomes" id="UP000054826"/>
    </source>
</evidence>
<gene>
    <name evidence="2" type="ORF">T4A_12746</name>
    <name evidence="1" type="ORF">T4A_4750</name>
    <name evidence="3" type="ORF">T4A_6861</name>
    <name evidence="4" type="ORF">T4C_2967</name>
</gene>
<dbReference type="AlphaFoldDB" id="A0A0V1ERY8"/>
<organism evidence="3 5">
    <name type="scientific">Trichinella pseudospiralis</name>
    <name type="common">Parasitic roundworm</name>
    <dbReference type="NCBI Taxonomy" id="6337"/>
    <lineage>
        <taxon>Eukaryota</taxon>
        <taxon>Metazoa</taxon>
        <taxon>Ecdysozoa</taxon>
        <taxon>Nematoda</taxon>
        <taxon>Enoplea</taxon>
        <taxon>Dorylaimia</taxon>
        <taxon>Trichinellida</taxon>
        <taxon>Trichinellidae</taxon>
        <taxon>Trichinella</taxon>
    </lineage>
</organism>
<dbReference type="EMBL" id="JYDR01000390">
    <property type="protein sequence ID" value="KRY64481.1"/>
    <property type="molecule type" value="Genomic_DNA"/>
</dbReference>
<dbReference type="Proteomes" id="UP000054632">
    <property type="component" value="Unassembled WGS sequence"/>
</dbReference>
<proteinExistence type="predicted"/>
<evidence type="ECO:0000313" key="5">
    <source>
        <dbReference type="Proteomes" id="UP000054632"/>
    </source>
</evidence>
<reference evidence="5 6" key="1">
    <citation type="submission" date="2015-01" db="EMBL/GenBank/DDBJ databases">
        <title>Evolution of Trichinella species and genotypes.</title>
        <authorList>
            <person name="Korhonen P.K."/>
            <person name="Edoardo P."/>
            <person name="Giuseppe L.R."/>
            <person name="Gasser R.B."/>
        </authorList>
    </citation>
    <scope>NUCLEOTIDE SEQUENCE [LARGE SCALE GENOMIC DNA]</scope>
    <source>
        <strain evidence="3">ISS13</strain>
        <strain evidence="4">ISS176</strain>
    </source>
</reference>
<evidence type="ECO:0000313" key="2">
    <source>
        <dbReference type="EMBL" id="KRY64481.1"/>
    </source>
</evidence>
<dbReference type="EMBL" id="JYDR01000394">
    <property type="protein sequence ID" value="KRY64469.1"/>
    <property type="molecule type" value="Genomic_DNA"/>
</dbReference>
<comment type="caution">
    <text evidence="3">The sequence shown here is derived from an EMBL/GenBank/DDBJ whole genome shotgun (WGS) entry which is preliminary data.</text>
</comment>
<dbReference type="EMBL" id="JYDV01000020">
    <property type="protein sequence ID" value="KRZ41370.1"/>
    <property type="molecule type" value="Genomic_DNA"/>
</dbReference>
<sequence length="116" mass="13298">MTFPTCNAVKLTEGFYCFLAIPDIRPVIHRLSLAFYAADYAFETEQQGECSICTMFKKVFENGLLQMPIKKDLQILRFNDSALLHNNQDKDTLLQDTVINADNALFPAEKNLLRTY</sequence>
<dbReference type="EMBL" id="JYDR01000012">
    <property type="protein sequence ID" value="KRY76306.1"/>
    <property type="molecule type" value="Genomic_DNA"/>
</dbReference>
<name>A0A0V1ERY8_TRIPS</name>
<accession>A0A0V1ERY8</accession>
<evidence type="ECO:0000313" key="4">
    <source>
        <dbReference type="EMBL" id="KRZ41370.1"/>
    </source>
</evidence>